<organism evidence="9 10">
    <name type="scientific">Sorangium cellulosum (strain So ce56)</name>
    <name type="common">Polyangium cellulosum (strain So ce56)</name>
    <dbReference type="NCBI Taxonomy" id="448385"/>
    <lineage>
        <taxon>Bacteria</taxon>
        <taxon>Pseudomonadati</taxon>
        <taxon>Myxococcota</taxon>
        <taxon>Polyangia</taxon>
        <taxon>Polyangiales</taxon>
        <taxon>Polyangiaceae</taxon>
        <taxon>Sorangium</taxon>
    </lineage>
</organism>
<dbReference type="Pfam" id="PF25601">
    <property type="entry name" value="AAA_lid_14"/>
    <property type="match status" value="1"/>
</dbReference>
<dbReference type="Gene3D" id="1.10.8.60">
    <property type="match status" value="1"/>
</dbReference>
<feature type="compositionally biased region" description="Basic residues" evidence="7">
    <location>
        <begin position="1"/>
        <end position="24"/>
    </location>
</feature>
<dbReference type="PROSITE" id="PS00688">
    <property type="entry name" value="SIGMA54_INTERACT_3"/>
    <property type="match status" value="1"/>
</dbReference>
<dbReference type="GO" id="GO:0043565">
    <property type="term" value="F:sequence-specific DNA binding"/>
    <property type="evidence" value="ECO:0007669"/>
    <property type="project" value="InterPro"/>
</dbReference>
<evidence type="ECO:0000259" key="8">
    <source>
        <dbReference type="PROSITE" id="PS50045"/>
    </source>
</evidence>
<dbReference type="InterPro" id="IPR025944">
    <property type="entry name" value="Sigma_54_int_dom_CS"/>
</dbReference>
<dbReference type="Gene3D" id="3.30.450.40">
    <property type="match status" value="1"/>
</dbReference>
<sequence>MRARATSHWSRRSPATPRRHRRRHGESLCVPFPPHRTLSAAAMDLYPSLLQIVRILLSEDDDAKAPELVLRRVLEATGADRGFIVVREDGSYEQKFAVHFDKAKISDKERKFSRGLVRQAIETRQIVHLSRDAGEPRSSLLKSLEESGASAALVAPLAHGADVYGAVYVEYKSRAASDEALRFVAEFAELAGLFLKRALEREALRRRSQRLERDLFARYDFEGIVTQDARMLALLKTVAQVADSDATVLVRGETGTGKELIARALHVNSPRRSKACVTLHTSALPGTILESELFGHVKGAFTGADRDRVGRVASAQGGTLFLDEVAEIAPDVQAKLLRFLQFGEIQRVGSDRTDKVDVRVIAATHQDLPALVEAGKFRRDLYFRLKVIEIEIPPLRERAGDVPLLVEHFLRTCWKRPGERPRFTERAARALGEHVYPGNVRELAHVVERACILAAGPELDVDLLPSDVAQPAGPGPLAPRFSRLSADELDAAREAGVAELERAFLVALMDRHGGNVSQAARESGFNRTYLQKLLAKHRVAGAGGRRPAFDG</sequence>
<dbReference type="SUPFAM" id="SSF46689">
    <property type="entry name" value="Homeodomain-like"/>
    <property type="match status" value="1"/>
</dbReference>
<evidence type="ECO:0000313" key="9">
    <source>
        <dbReference type="EMBL" id="CAN98817.1"/>
    </source>
</evidence>
<evidence type="ECO:0000256" key="7">
    <source>
        <dbReference type="SAM" id="MobiDB-lite"/>
    </source>
</evidence>
<dbReference type="InterPro" id="IPR027417">
    <property type="entry name" value="P-loop_NTPase"/>
</dbReference>
<evidence type="ECO:0000256" key="2">
    <source>
        <dbReference type="ARBA" id="ARBA00022840"/>
    </source>
</evidence>
<dbReference type="eggNOG" id="COG2204">
    <property type="taxonomic scope" value="Bacteria"/>
</dbReference>
<dbReference type="InterPro" id="IPR002197">
    <property type="entry name" value="HTH_Fis"/>
</dbReference>
<reference evidence="9 10" key="1">
    <citation type="journal article" date="2007" name="Nat. Biotechnol.">
        <title>Complete genome sequence of the myxobacterium Sorangium cellulosum.</title>
        <authorList>
            <person name="Schneiker S."/>
            <person name="Perlova O."/>
            <person name="Kaiser O."/>
            <person name="Gerth K."/>
            <person name="Alici A."/>
            <person name="Altmeyer M.O."/>
            <person name="Bartels D."/>
            <person name="Bekel T."/>
            <person name="Beyer S."/>
            <person name="Bode E."/>
            <person name="Bode H.B."/>
            <person name="Bolten C.J."/>
            <person name="Choudhuri J.V."/>
            <person name="Doss S."/>
            <person name="Elnakady Y.A."/>
            <person name="Frank B."/>
            <person name="Gaigalat L."/>
            <person name="Goesmann A."/>
            <person name="Groeger C."/>
            <person name="Gross F."/>
            <person name="Jelsbak L."/>
            <person name="Jelsbak L."/>
            <person name="Kalinowski J."/>
            <person name="Kegler C."/>
            <person name="Knauber T."/>
            <person name="Konietzny S."/>
            <person name="Kopp M."/>
            <person name="Krause L."/>
            <person name="Krug D."/>
            <person name="Linke B."/>
            <person name="Mahmud T."/>
            <person name="Martinez-Arias R."/>
            <person name="McHardy A.C."/>
            <person name="Merai M."/>
            <person name="Meyer F."/>
            <person name="Mormann S."/>
            <person name="Munoz-Dorado J."/>
            <person name="Perez J."/>
            <person name="Pradella S."/>
            <person name="Rachid S."/>
            <person name="Raddatz G."/>
            <person name="Rosenau F."/>
            <person name="Rueckert C."/>
            <person name="Sasse F."/>
            <person name="Scharfe M."/>
            <person name="Schuster S.C."/>
            <person name="Suen G."/>
            <person name="Treuner-Lange A."/>
            <person name="Velicer G.J."/>
            <person name="Vorholter F.-J."/>
            <person name="Weissman K.J."/>
            <person name="Welch R.D."/>
            <person name="Wenzel S.C."/>
            <person name="Whitworth D.E."/>
            <person name="Wilhelm S."/>
            <person name="Wittmann C."/>
            <person name="Bloecker H."/>
            <person name="Puehler A."/>
            <person name="Mueller R."/>
        </authorList>
    </citation>
    <scope>NUCLEOTIDE SEQUENCE [LARGE SCALE GENOMIC DNA]</scope>
    <source>
        <strain evidence="10">So ce56</strain>
    </source>
</reference>
<evidence type="ECO:0000256" key="4">
    <source>
        <dbReference type="ARBA" id="ARBA00023125"/>
    </source>
</evidence>
<evidence type="ECO:0000256" key="6">
    <source>
        <dbReference type="ARBA" id="ARBA00023163"/>
    </source>
</evidence>
<dbReference type="PROSITE" id="PS50045">
    <property type="entry name" value="SIGMA54_INTERACT_4"/>
    <property type="match status" value="1"/>
</dbReference>
<name>A9G031_SORC5</name>
<dbReference type="PANTHER" id="PTHR32071:SF117">
    <property type="entry name" value="PTS-DEPENDENT DIHYDROXYACETONE KINASE OPERON REGULATORY PROTEIN-RELATED"/>
    <property type="match status" value="1"/>
</dbReference>
<keyword evidence="3" id="KW-0805">Transcription regulation</keyword>
<dbReference type="GO" id="GO:0006355">
    <property type="term" value="P:regulation of DNA-templated transcription"/>
    <property type="evidence" value="ECO:0007669"/>
    <property type="project" value="InterPro"/>
</dbReference>
<evidence type="ECO:0000256" key="1">
    <source>
        <dbReference type="ARBA" id="ARBA00022741"/>
    </source>
</evidence>
<dbReference type="STRING" id="448385.sce8647"/>
<dbReference type="CDD" id="cd00009">
    <property type="entry name" value="AAA"/>
    <property type="match status" value="1"/>
</dbReference>
<protein>
    <submittedName>
        <fullName evidence="9">Sigma-54 dependent transcriptional regulator</fullName>
    </submittedName>
</protein>
<keyword evidence="4" id="KW-0238">DNA-binding</keyword>
<dbReference type="eggNOG" id="COG2203">
    <property type="taxonomic scope" value="Bacteria"/>
</dbReference>
<dbReference type="HOGENOM" id="CLU_000445_95_2_7"/>
<dbReference type="PROSITE" id="PS00676">
    <property type="entry name" value="SIGMA54_INTERACT_2"/>
    <property type="match status" value="1"/>
</dbReference>
<dbReference type="Pfam" id="PF01590">
    <property type="entry name" value="GAF"/>
    <property type="match status" value="1"/>
</dbReference>
<accession>A9G031</accession>
<keyword evidence="1" id="KW-0547">Nucleotide-binding</keyword>
<gene>
    <name evidence="9" type="ordered locus">sce8647</name>
</gene>
<dbReference type="Pfam" id="PF02954">
    <property type="entry name" value="HTH_8"/>
    <property type="match status" value="1"/>
</dbReference>
<dbReference type="InterPro" id="IPR058031">
    <property type="entry name" value="AAA_lid_NorR"/>
</dbReference>
<dbReference type="KEGG" id="scl:sce8647"/>
<dbReference type="Gene3D" id="1.10.10.60">
    <property type="entry name" value="Homeodomain-like"/>
    <property type="match status" value="1"/>
</dbReference>
<dbReference type="GO" id="GO:0005524">
    <property type="term" value="F:ATP binding"/>
    <property type="evidence" value="ECO:0007669"/>
    <property type="project" value="UniProtKB-KW"/>
</dbReference>
<dbReference type="AlphaFoldDB" id="A9G031"/>
<dbReference type="InterPro" id="IPR009057">
    <property type="entry name" value="Homeodomain-like_sf"/>
</dbReference>
<evidence type="ECO:0000256" key="5">
    <source>
        <dbReference type="ARBA" id="ARBA00023159"/>
    </source>
</evidence>
<dbReference type="EMBL" id="AM746676">
    <property type="protein sequence ID" value="CAN98817.1"/>
    <property type="molecule type" value="Genomic_DNA"/>
</dbReference>
<dbReference type="BioCyc" id="SCEL448385:SCE_RS44310-MONOMER"/>
<dbReference type="SUPFAM" id="SSF52540">
    <property type="entry name" value="P-loop containing nucleoside triphosphate hydrolases"/>
    <property type="match status" value="1"/>
</dbReference>
<keyword evidence="2" id="KW-0067">ATP-binding</keyword>
<keyword evidence="10" id="KW-1185">Reference proteome</keyword>
<dbReference type="InterPro" id="IPR002078">
    <property type="entry name" value="Sigma_54_int"/>
</dbReference>
<dbReference type="InterPro" id="IPR003018">
    <property type="entry name" value="GAF"/>
</dbReference>
<feature type="domain" description="Sigma-54 factor interaction" evidence="8">
    <location>
        <begin position="224"/>
        <end position="452"/>
    </location>
</feature>
<dbReference type="Pfam" id="PF00158">
    <property type="entry name" value="Sigma54_activat"/>
    <property type="match status" value="1"/>
</dbReference>
<dbReference type="Proteomes" id="UP000002139">
    <property type="component" value="Chromosome"/>
</dbReference>
<evidence type="ECO:0000313" key="10">
    <source>
        <dbReference type="Proteomes" id="UP000002139"/>
    </source>
</evidence>
<dbReference type="SUPFAM" id="SSF55781">
    <property type="entry name" value="GAF domain-like"/>
    <property type="match status" value="1"/>
</dbReference>
<keyword evidence="6" id="KW-0804">Transcription</keyword>
<dbReference type="SMART" id="SM00065">
    <property type="entry name" value="GAF"/>
    <property type="match status" value="1"/>
</dbReference>
<evidence type="ECO:0000256" key="3">
    <source>
        <dbReference type="ARBA" id="ARBA00023015"/>
    </source>
</evidence>
<dbReference type="PANTHER" id="PTHR32071">
    <property type="entry name" value="TRANSCRIPTIONAL REGULATORY PROTEIN"/>
    <property type="match status" value="1"/>
</dbReference>
<dbReference type="InterPro" id="IPR029016">
    <property type="entry name" value="GAF-like_dom_sf"/>
</dbReference>
<dbReference type="InterPro" id="IPR025943">
    <property type="entry name" value="Sigma_54_int_dom_ATP-bd_2"/>
</dbReference>
<dbReference type="SMART" id="SM00382">
    <property type="entry name" value="AAA"/>
    <property type="match status" value="1"/>
</dbReference>
<keyword evidence="5" id="KW-0010">Activator</keyword>
<proteinExistence type="predicted"/>
<dbReference type="PROSITE" id="PS00675">
    <property type="entry name" value="SIGMA54_INTERACT_1"/>
    <property type="match status" value="1"/>
</dbReference>
<dbReference type="InterPro" id="IPR025662">
    <property type="entry name" value="Sigma_54_int_dom_ATP-bd_1"/>
</dbReference>
<feature type="region of interest" description="Disordered" evidence="7">
    <location>
        <begin position="1"/>
        <end position="27"/>
    </location>
</feature>
<dbReference type="FunFam" id="3.40.50.300:FF:000006">
    <property type="entry name" value="DNA-binding transcriptional regulator NtrC"/>
    <property type="match status" value="1"/>
</dbReference>
<dbReference type="Gene3D" id="3.40.50.300">
    <property type="entry name" value="P-loop containing nucleotide triphosphate hydrolases"/>
    <property type="match status" value="1"/>
</dbReference>
<dbReference type="InterPro" id="IPR003593">
    <property type="entry name" value="AAA+_ATPase"/>
</dbReference>